<comment type="caution">
    <text evidence="6">The sequence shown here is derived from an EMBL/GenBank/DDBJ whole genome shotgun (WGS) entry which is preliminary data.</text>
</comment>
<dbReference type="GO" id="GO:0051539">
    <property type="term" value="F:4 iron, 4 sulfur cluster binding"/>
    <property type="evidence" value="ECO:0007669"/>
    <property type="project" value="UniProtKB-KW"/>
</dbReference>
<protein>
    <recommendedName>
        <fullName evidence="5">4Fe-4S domain-containing protein</fullName>
    </recommendedName>
</protein>
<evidence type="ECO:0000259" key="5">
    <source>
        <dbReference type="PROSITE" id="PS51656"/>
    </source>
</evidence>
<organism evidence="6 7">
    <name type="scientific">Thermoproteota archaeon</name>
    <dbReference type="NCBI Taxonomy" id="2056631"/>
    <lineage>
        <taxon>Archaea</taxon>
        <taxon>Thermoproteota</taxon>
    </lineage>
</organism>
<dbReference type="PANTHER" id="PTHR40101:SF1">
    <property type="entry name" value="4FE-4S DOMAIN-CONTAINING PROTEIN"/>
    <property type="match status" value="1"/>
</dbReference>
<keyword evidence="3" id="KW-0408">Iron</keyword>
<evidence type="ECO:0000256" key="3">
    <source>
        <dbReference type="ARBA" id="ARBA00023004"/>
    </source>
</evidence>
<name>A0A497EVY7_9CREN</name>
<feature type="domain" description="4Fe-4S" evidence="5">
    <location>
        <begin position="55"/>
        <end position="119"/>
    </location>
</feature>
<keyword evidence="4" id="KW-0411">Iron-sulfur</keyword>
<dbReference type="PROSITE" id="PS51656">
    <property type="entry name" value="4FE4S"/>
    <property type="match status" value="1"/>
</dbReference>
<gene>
    <name evidence="6" type="ORF">DRJ33_05730</name>
</gene>
<evidence type="ECO:0000256" key="1">
    <source>
        <dbReference type="ARBA" id="ARBA00022485"/>
    </source>
</evidence>
<dbReference type="GO" id="GO:0046872">
    <property type="term" value="F:metal ion binding"/>
    <property type="evidence" value="ECO:0007669"/>
    <property type="project" value="UniProtKB-KW"/>
</dbReference>
<reference evidence="6 7" key="1">
    <citation type="submission" date="2018-06" db="EMBL/GenBank/DDBJ databases">
        <title>Extensive metabolic versatility and redundancy in microbially diverse, dynamic hydrothermal sediments.</title>
        <authorList>
            <person name="Dombrowski N."/>
            <person name="Teske A."/>
            <person name="Baker B.J."/>
        </authorList>
    </citation>
    <scope>NUCLEOTIDE SEQUENCE [LARGE SCALE GENOMIC DNA]</scope>
    <source>
        <strain evidence="6">B34_G17</strain>
    </source>
</reference>
<keyword evidence="1" id="KW-0004">4Fe-4S</keyword>
<dbReference type="Pfam" id="PF09918">
    <property type="entry name" value="DUF2148"/>
    <property type="match status" value="1"/>
</dbReference>
<evidence type="ECO:0000313" key="6">
    <source>
        <dbReference type="EMBL" id="RLE51543.1"/>
    </source>
</evidence>
<dbReference type="Proteomes" id="UP000272051">
    <property type="component" value="Unassembled WGS sequence"/>
</dbReference>
<keyword evidence="2" id="KW-0479">Metal-binding</keyword>
<evidence type="ECO:0000313" key="7">
    <source>
        <dbReference type="Proteomes" id="UP000272051"/>
    </source>
</evidence>
<dbReference type="EMBL" id="QMQX01000102">
    <property type="protein sequence ID" value="RLE51543.1"/>
    <property type="molecule type" value="Genomic_DNA"/>
</dbReference>
<dbReference type="InterPro" id="IPR019224">
    <property type="entry name" value="DUF2148"/>
</dbReference>
<dbReference type="AlphaFoldDB" id="A0A497EVY7"/>
<evidence type="ECO:0000256" key="2">
    <source>
        <dbReference type="ARBA" id="ARBA00022723"/>
    </source>
</evidence>
<dbReference type="PANTHER" id="PTHR40101">
    <property type="entry name" value="CONSERVED PROTEIN"/>
    <property type="match status" value="1"/>
</dbReference>
<proteinExistence type="predicted"/>
<dbReference type="InterPro" id="IPR007202">
    <property type="entry name" value="4Fe-4S_dom"/>
</dbReference>
<accession>A0A497EVY7</accession>
<sequence length="167" mass="18163">MMVSARTAPKSGGEDDILVAVVTEEEKQELAEEMFKIAEERGIEGFKRDGQNVMDSDAVVLIGVRGTKSFRKMNCGACGFKTCEEFDKAEKRAGQDFVGPSCLFKILDLGIALGSAAKTASMLNVDNRIMYRVGVAAKRLGMLPEATVIMGIPISARGKNIYFDRKS</sequence>
<evidence type="ECO:0000256" key="4">
    <source>
        <dbReference type="ARBA" id="ARBA00023014"/>
    </source>
</evidence>